<dbReference type="EMBL" id="JBHULX010000022">
    <property type="protein sequence ID" value="MFD2591744.1"/>
    <property type="molecule type" value="Genomic_DNA"/>
</dbReference>
<sequence>MRRSLIAILISIPTLINAQVIAFEKIDESDIINRSSDVIEDYEGVYQFGNSETASEIVLLFNGHSIIAQIKSGSWNTEKNQWVDTFENLTNTSIKNGVFSSDQYQGRFITYIKEGKYHYGLKIKKPWTQGIPEGQYEIGLKETDVFYFNGEYTEASIKDLSEDHLKNLSNKELQLMRNEIFARYGYIFNSEGEMDIYFKSKSWYRPQHEDVTNFLTSIERRNIQRIRNLEQEE</sequence>
<proteinExistence type="predicted"/>
<feature type="chain" id="PRO_5045104682" evidence="1">
    <location>
        <begin position="19"/>
        <end position="233"/>
    </location>
</feature>
<feature type="signal peptide" evidence="1">
    <location>
        <begin position="1"/>
        <end position="18"/>
    </location>
</feature>
<dbReference type="Pfam" id="PF13308">
    <property type="entry name" value="YARHG"/>
    <property type="match status" value="1"/>
</dbReference>
<comment type="caution">
    <text evidence="3">The sequence shown here is derived from an EMBL/GenBank/DDBJ whole genome shotgun (WGS) entry which is preliminary data.</text>
</comment>
<evidence type="ECO:0000313" key="4">
    <source>
        <dbReference type="Proteomes" id="UP001597459"/>
    </source>
</evidence>
<evidence type="ECO:0000313" key="3">
    <source>
        <dbReference type="EMBL" id="MFD2591744.1"/>
    </source>
</evidence>
<name>A0ABW5NC54_9FLAO</name>
<dbReference type="RefSeq" id="WP_378253446.1">
    <property type="nucleotide sequence ID" value="NZ_JBHSJV010000001.1"/>
</dbReference>
<keyword evidence="4" id="KW-1185">Reference proteome</keyword>
<dbReference type="Gene3D" id="1.20.58.1690">
    <property type="match status" value="1"/>
</dbReference>
<keyword evidence="1" id="KW-0732">Signal</keyword>
<gene>
    <name evidence="3" type="ORF">ACFSTE_12970</name>
</gene>
<evidence type="ECO:0000259" key="2">
    <source>
        <dbReference type="SMART" id="SM01324"/>
    </source>
</evidence>
<protein>
    <submittedName>
        <fullName evidence="3">YARHG domain-containing protein</fullName>
    </submittedName>
</protein>
<organism evidence="3 4">
    <name type="scientific">Aquimarina hainanensis</name>
    <dbReference type="NCBI Taxonomy" id="1578017"/>
    <lineage>
        <taxon>Bacteria</taxon>
        <taxon>Pseudomonadati</taxon>
        <taxon>Bacteroidota</taxon>
        <taxon>Flavobacteriia</taxon>
        <taxon>Flavobacteriales</taxon>
        <taxon>Flavobacteriaceae</taxon>
        <taxon>Aquimarina</taxon>
    </lineage>
</organism>
<dbReference type="SMART" id="SM01324">
    <property type="entry name" value="YARHG"/>
    <property type="match status" value="1"/>
</dbReference>
<accession>A0ABW5NC54</accession>
<dbReference type="InterPro" id="IPR038434">
    <property type="entry name" value="YARHG_sf"/>
</dbReference>
<dbReference type="InterPro" id="IPR025582">
    <property type="entry name" value="YARHG_dom"/>
</dbReference>
<reference evidence="4" key="1">
    <citation type="journal article" date="2019" name="Int. J. Syst. Evol. Microbiol.">
        <title>The Global Catalogue of Microorganisms (GCM) 10K type strain sequencing project: providing services to taxonomists for standard genome sequencing and annotation.</title>
        <authorList>
            <consortium name="The Broad Institute Genomics Platform"/>
            <consortium name="The Broad Institute Genome Sequencing Center for Infectious Disease"/>
            <person name="Wu L."/>
            <person name="Ma J."/>
        </authorList>
    </citation>
    <scope>NUCLEOTIDE SEQUENCE [LARGE SCALE GENOMIC DNA]</scope>
    <source>
        <strain evidence="4">KCTC 42423</strain>
    </source>
</reference>
<feature type="domain" description="YARHG" evidence="2">
    <location>
        <begin position="148"/>
        <end position="231"/>
    </location>
</feature>
<evidence type="ECO:0000256" key="1">
    <source>
        <dbReference type="SAM" id="SignalP"/>
    </source>
</evidence>
<dbReference type="Proteomes" id="UP001597459">
    <property type="component" value="Unassembled WGS sequence"/>
</dbReference>